<name>A0A369IBM3_9BACT</name>
<sequence>MMEFKAFFCDPVEADIIELGDMAQDTIMDTFEKIDWNDYLQKSSNAKLDEIYFHPTFGIENKKSGNGLTISVIGEPDNYKFKVTYKSPQKVKSFLGLNDQISDNYSTVIQATTKNDAIDCLSALLRNDIAYLESRVDNNA</sequence>
<protein>
    <submittedName>
        <fullName evidence="1">Uncharacterized protein</fullName>
    </submittedName>
</protein>
<dbReference type="RefSeq" id="WP_147277033.1">
    <property type="nucleotide sequence ID" value="NZ_QPIW01000005.1"/>
</dbReference>
<comment type="caution">
    <text evidence="1">The sequence shown here is derived from an EMBL/GenBank/DDBJ whole genome shotgun (WGS) entry which is preliminary data.</text>
</comment>
<keyword evidence="2" id="KW-1185">Reference proteome</keyword>
<evidence type="ECO:0000313" key="2">
    <source>
        <dbReference type="Proteomes" id="UP000253141"/>
    </source>
</evidence>
<gene>
    <name evidence="1" type="ORF">DVG78_09260</name>
</gene>
<dbReference type="OrthoDB" id="1122055at2"/>
<accession>A0A369IBM3</accession>
<reference evidence="1 2" key="1">
    <citation type="submission" date="2018-07" db="EMBL/GenBank/DDBJ databases">
        <title>Genome analysis of Runella aurantiaca.</title>
        <authorList>
            <person name="Yang X."/>
        </authorList>
    </citation>
    <scope>NUCLEOTIDE SEQUENCE [LARGE SCALE GENOMIC DNA]</scope>
    <source>
        <strain evidence="1 2">YX9</strain>
    </source>
</reference>
<proteinExistence type="predicted"/>
<evidence type="ECO:0000313" key="1">
    <source>
        <dbReference type="EMBL" id="RDB06432.1"/>
    </source>
</evidence>
<dbReference type="AlphaFoldDB" id="A0A369IBM3"/>
<organism evidence="1 2">
    <name type="scientific">Runella aurantiaca</name>
    <dbReference type="NCBI Taxonomy" id="2282308"/>
    <lineage>
        <taxon>Bacteria</taxon>
        <taxon>Pseudomonadati</taxon>
        <taxon>Bacteroidota</taxon>
        <taxon>Cytophagia</taxon>
        <taxon>Cytophagales</taxon>
        <taxon>Spirosomataceae</taxon>
        <taxon>Runella</taxon>
    </lineage>
</organism>
<dbReference type="EMBL" id="QPIW01000005">
    <property type="protein sequence ID" value="RDB06432.1"/>
    <property type="molecule type" value="Genomic_DNA"/>
</dbReference>
<dbReference type="Proteomes" id="UP000253141">
    <property type="component" value="Unassembled WGS sequence"/>
</dbReference>